<evidence type="ECO:0000256" key="1">
    <source>
        <dbReference type="SAM" id="MobiDB-lite"/>
    </source>
</evidence>
<dbReference type="OrthoDB" id="10325902at2759"/>
<dbReference type="Proteomes" id="UP000256645">
    <property type="component" value="Unassembled WGS sequence"/>
</dbReference>
<reference evidence="2 3" key="1">
    <citation type="journal article" date="2018" name="IMA Fungus">
        <title>IMA Genome-F 9: Draft genome sequence of Annulohypoxylon stygium, Aspergillus mulundensis, Berkeleyomyces basicola (syn. Thielaviopsis basicola), Ceratocystis smalleyi, two Cercospora beticola strains, Coleophoma cylindrospora, Fusarium fracticaudum, Phialophora cf. hyalina, and Morchella septimelata.</title>
        <authorList>
            <person name="Wingfield B.D."/>
            <person name="Bills G.F."/>
            <person name="Dong Y."/>
            <person name="Huang W."/>
            <person name="Nel W.J."/>
            <person name="Swalarsk-Parry B.S."/>
            <person name="Vaghefi N."/>
            <person name="Wilken P.M."/>
            <person name="An Z."/>
            <person name="de Beer Z.W."/>
            <person name="De Vos L."/>
            <person name="Chen L."/>
            <person name="Duong T.A."/>
            <person name="Gao Y."/>
            <person name="Hammerbacher A."/>
            <person name="Kikkert J.R."/>
            <person name="Li Y."/>
            <person name="Li H."/>
            <person name="Li K."/>
            <person name="Li Q."/>
            <person name="Liu X."/>
            <person name="Ma X."/>
            <person name="Naidoo K."/>
            <person name="Pethybridge S.J."/>
            <person name="Sun J."/>
            <person name="Steenkamp E.T."/>
            <person name="van der Nest M.A."/>
            <person name="van Wyk S."/>
            <person name="Wingfield M.J."/>
            <person name="Xiong C."/>
            <person name="Yue Q."/>
            <person name="Zhang X."/>
        </authorList>
    </citation>
    <scope>NUCLEOTIDE SEQUENCE [LARGE SCALE GENOMIC DNA]</scope>
    <source>
        <strain evidence="2 3">BP6252</strain>
    </source>
</reference>
<gene>
    <name evidence="2" type="ORF">BP6252_05108</name>
</gene>
<evidence type="ECO:0000313" key="3">
    <source>
        <dbReference type="Proteomes" id="UP000256645"/>
    </source>
</evidence>
<proteinExistence type="predicted"/>
<protein>
    <submittedName>
        <fullName evidence="2">Uncharacterized protein</fullName>
    </submittedName>
</protein>
<name>A0A3D8RST4_9HELO</name>
<dbReference type="AlphaFoldDB" id="A0A3D8RST4"/>
<accession>A0A3D8RST4</accession>
<feature type="region of interest" description="Disordered" evidence="1">
    <location>
        <begin position="27"/>
        <end position="49"/>
    </location>
</feature>
<comment type="caution">
    <text evidence="2">The sequence shown here is derived from an EMBL/GenBank/DDBJ whole genome shotgun (WGS) entry which is preliminary data.</text>
</comment>
<sequence length="440" mass="48844">MVKQKQPSPSTPVAANTASLPSLQALVPSSGSQVSPETPLVSSQNSQLGNLESSINALTRWSGRELPKLELQAGPRPLVTGGLPTNDVQTDRFDLHEHHQNEIAELRKTHQREKQAAIKKTRRDEQLKYQKALKKQEAKVRKQVETLPHNFRNVSKKDIQRILTSHPNTTKLFKNLAAQELARYRRTIKAQYQNILDEIENADRVEGVFRVLPPALRNFDAHIPEVGPYSGLEEGSPELAATLCSTSQVHGSGLKEASQCIRQNTKESPNGIKLHELKQETQRQLKLHELPPEQAQQPLPAQIKGKRGRLGWSTQAVASILGTQHSNYSPVGASAASPPLQALQLATNVDGRRNIENQQPSQMTCNTGVQDKVNGLCENNKKDVQRAAQLEVLKAWKYDELITTGKIQDKAQHEERSISQKAAIIDQLVTRGAVPRIELP</sequence>
<organism evidence="2 3">
    <name type="scientific">Coleophoma cylindrospora</name>
    <dbReference type="NCBI Taxonomy" id="1849047"/>
    <lineage>
        <taxon>Eukaryota</taxon>
        <taxon>Fungi</taxon>
        <taxon>Dikarya</taxon>
        <taxon>Ascomycota</taxon>
        <taxon>Pezizomycotina</taxon>
        <taxon>Leotiomycetes</taxon>
        <taxon>Helotiales</taxon>
        <taxon>Dermateaceae</taxon>
        <taxon>Coleophoma</taxon>
    </lineage>
</organism>
<evidence type="ECO:0000313" key="2">
    <source>
        <dbReference type="EMBL" id="RDW77055.1"/>
    </source>
</evidence>
<dbReference type="EMBL" id="PDLM01000005">
    <property type="protein sequence ID" value="RDW77055.1"/>
    <property type="molecule type" value="Genomic_DNA"/>
</dbReference>
<keyword evidence="3" id="KW-1185">Reference proteome</keyword>